<dbReference type="GO" id="GO:0071949">
    <property type="term" value="F:FAD binding"/>
    <property type="evidence" value="ECO:0007669"/>
    <property type="project" value="InterPro"/>
</dbReference>
<accession>A0A2T5MGF6</accession>
<dbReference type="InterPro" id="IPR002938">
    <property type="entry name" value="FAD-bd"/>
</dbReference>
<evidence type="ECO:0000256" key="1">
    <source>
        <dbReference type="ARBA" id="ARBA00023002"/>
    </source>
</evidence>
<dbReference type="PANTHER" id="PTHR43476:SF5">
    <property type="entry name" value="FAD-DEPENDENT MONOOXYGENASE"/>
    <property type="match status" value="1"/>
</dbReference>
<dbReference type="PRINTS" id="PR00420">
    <property type="entry name" value="RNGMNOXGNASE"/>
</dbReference>
<gene>
    <name evidence="3" type="ORF">CJD38_10015</name>
</gene>
<protein>
    <recommendedName>
        <fullName evidence="2">FAD-binding domain-containing protein</fullName>
    </recommendedName>
</protein>
<dbReference type="EMBL" id="QANS01000003">
    <property type="protein sequence ID" value="PTU31643.1"/>
    <property type="molecule type" value="Genomic_DNA"/>
</dbReference>
<keyword evidence="1" id="KW-0560">Oxidoreductase</keyword>
<evidence type="ECO:0000313" key="4">
    <source>
        <dbReference type="Proteomes" id="UP000244248"/>
    </source>
</evidence>
<dbReference type="Gene3D" id="3.50.50.60">
    <property type="entry name" value="FAD/NAD(P)-binding domain"/>
    <property type="match status" value="2"/>
</dbReference>
<dbReference type="NCBIfam" id="NF004834">
    <property type="entry name" value="PRK06185.1-3"/>
    <property type="match status" value="1"/>
</dbReference>
<dbReference type="Proteomes" id="UP000244248">
    <property type="component" value="Unassembled WGS sequence"/>
</dbReference>
<evidence type="ECO:0000259" key="2">
    <source>
        <dbReference type="Pfam" id="PF01494"/>
    </source>
</evidence>
<sequence length="424" mass="47515">MLDRSVRMSQNQSTNSVIHARCCIAGGGPAGMMLGYLLARAGIETVVLEKHADFLRDFRGDTIHPSTLEVMHELGLLEEFLQRPHDQMRQVDGQVGDERLTMADFTHLPTRCKFIAFMPQWDFLDFLAGKGRSYSKFHLHMQSEVTALLQNNERITGVRVQTPQGELEIHADLVIGADGRSSIVREQAQLQVLNIGAPIDVLWMRISRQEGDPPQTLGRIDNGHIMVMLNRGDYWQCAYVIQKGGIDAIKASGLDAFRKEIAGLAPYLSERISELKTWDDIKLLTVTVDRLQQWHRPGLLCIGDAAHAMSPIGGVGINLAIQDAVATANVLTPAFLRGTPTQKDLAAVQERRTFPTRATQWMQVQIQNRVISRVLASAQRPTLPWQLKLLRAWPFLRRVPARFVGMGFRPEHVSKLLREARGGD</sequence>
<dbReference type="AlphaFoldDB" id="A0A2T5MGF6"/>
<feature type="domain" description="FAD-binding" evidence="2">
    <location>
        <begin position="22"/>
        <end position="360"/>
    </location>
</feature>
<name>A0A2T5MGF6_9GAMM</name>
<proteinExistence type="predicted"/>
<dbReference type="NCBIfam" id="NF004833">
    <property type="entry name" value="PRK06185.1-1"/>
    <property type="match status" value="1"/>
</dbReference>
<dbReference type="PANTHER" id="PTHR43476">
    <property type="entry name" value="3-(3-HYDROXY-PHENYL)PROPIONATE/3-HYDROXYCINNAMIC ACID HYDROXYLASE"/>
    <property type="match status" value="1"/>
</dbReference>
<reference evidence="3 4" key="1">
    <citation type="submission" date="2018-04" db="EMBL/GenBank/DDBJ databases">
        <title>Novel species isolated from glacier.</title>
        <authorList>
            <person name="Liu Q."/>
            <person name="Xin Y.-H."/>
        </authorList>
    </citation>
    <scope>NUCLEOTIDE SEQUENCE [LARGE SCALE GENOMIC DNA]</scope>
    <source>
        <strain evidence="3 4">GT1R17</strain>
    </source>
</reference>
<dbReference type="OrthoDB" id="8672648at2"/>
<evidence type="ECO:0000313" key="3">
    <source>
        <dbReference type="EMBL" id="PTU31643.1"/>
    </source>
</evidence>
<keyword evidence="4" id="KW-1185">Reference proteome</keyword>
<comment type="caution">
    <text evidence="3">The sequence shown here is derived from an EMBL/GenBank/DDBJ whole genome shotgun (WGS) entry which is preliminary data.</text>
</comment>
<dbReference type="InterPro" id="IPR036188">
    <property type="entry name" value="FAD/NAD-bd_sf"/>
</dbReference>
<dbReference type="SUPFAM" id="SSF51905">
    <property type="entry name" value="FAD/NAD(P)-binding domain"/>
    <property type="match status" value="1"/>
</dbReference>
<dbReference type="Pfam" id="PF01494">
    <property type="entry name" value="FAD_binding_3"/>
    <property type="match status" value="1"/>
</dbReference>
<organism evidence="3 4">
    <name type="scientific">Stenotrophobium rhamnosiphilum</name>
    <dbReference type="NCBI Taxonomy" id="2029166"/>
    <lineage>
        <taxon>Bacteria</taxon>
        <taxon>Pseudomonadati</taxon>
        <taxon>Pseudomonadota</taxon>
        <taxon>Gammaproteobacteria</taxon>
        <taxon>Nevskiales</taxon>
        <taxon>Nevskiaceae</taxon>
        <taxon>Stenotrophobium</taxon>
    </lineage>
</organism>
<dbReference type="GO" id="GO:0016491">
    <property type="term" value="F:oxidoreductase activity"/>
    <property type="evidence" value="ECO:0007669"/>
    <property type="project" value="UniProtKB-KW"/>
</dbReference>
<dbReference type="InterPro" id="IPR050631">
    <property type="entry name" value="PheA/TfdB_FAD_monoxygenase"/>
</dbReference>